<evidence type="ECO:0000256" key="2">
    <source>
        <dbReference type="ARBA" id="ARBA00023125"/>
    </source>
</evidence>
<dbReference type="GO" id="GO:0003700">
    <property type="term" value="F:DNA-binding transcription factor activity"/>
    <property type="evidence" value="ECO:0007669"/>
    <property type="project" value="InterPro"/>
</dbReference>
<dbReference type="GO" id="GO:0043565">
    <property type="term" value="F:sequence-specific DNA binding"/>
    <property type="evidence" value="ECO:0007669"/>
    <property type="project" value="InterPro"/>
</dbReference>
<dbReference type="PANTHER" id="PTHR46796">
    <property type="entry name" value="HTH-TYPE TRANSCRIPTIONAL ACTIVATOR RHAS-RELATED"/>
    <property type="match status" value="1"/>
</dbReference>
<gene>
    <name evidence="5" type="ORF">HNR21_001062</name>
</gene>
<evidence type="ECO:0000256" key="1">
    <source>
        <dbReference type="ARBA" id="ARBA00023015"/>
    </source>
</evidence>
<evidence type="ECO:0000313" key="6">
    <source>
        <dbReference type="Proteomes" id="UP000539313"/>
    </source>
</evidence>
<proteinExistence type="predicted"/>
<evidence type="ECO:0000256" key="3">
    <source>
        <dbReference type="ARBA" id="ARBA00023163"/>
    </source>
</evidence>
<keyword evidence="2 5" id="KW-0238">DNA-binding</keyword>
<evidence type="ECO:0000313" key="5">
    <source>
        <dbReference type="EMBL" id="MBA9002180.1"/>
    </source>
</evidence>
<keyword evidence="1" id="KW-0805">Transcription regulation</keyword>
<dbReference type="EMBL" id="JACJII010000001">
    <property type="protein sequence ID" value="MBA9002180.1"/>
    <property type="molecule type" value="Genomic_DNA"/>
</dbReference>
<name>A0A7W3MUK7_9ACTN</name>
<keyword evidence="6" id="KW-1185">Reference proteome</keyword>
<feature type="domain" description="HTH araC/xylS-type" evidence="4">
    <location>
        <begin position="177"/>
        <end position="274"/>
    </location>
</feature>
<dbReference type="PANTHER" id="PTHR46796:SF2">
    <property type="entry name" value="TRANSCRIPTIONAL REGULATORY PROTEIN"/>
    <property type="match status" value="1"/>
</dbReference>
<dbReference type="PROSITE" id="PS01124">
    <property type="entry name" value="HTH_ARAC_FAMILY_2"/>
    <property type="match status" value="1"/>
</dbReference>
<comment type="caution">
    <text evidence="5">The sequence shown here is derived from an EMBL/GenBank/DDBJ whole genome shotgun (WGS) entry which is preliminary data.</text>
</comment>
<dbReference type="InterPro" id="IPR050204">
    <property type="entry name" value="AraC_XylS_family_regulators"/>
</dbReference>
<dbReference type="RefSeq" id="WP_182704296.1">
    <property type="nucleotide sequence ID" value="NZ_JACJII010000001.1"/>
</dbReference>
<dbReference type="Pfam" id="PF02311">
    <property type="entry name" value="AraC_binding"/>
    <property type="match status" value="1"/>
</dbReference>
<sequence length="289" mass="31771">MGAPVDRAVWKRIEGIQGEPLDLMAIRLGRSHYAPHTHAEYAIGACTDGVEVIRYRGERHYSDPGSLVVIEPDEPHTGGPAIDGGMAYRVAYPAGSLLLDGAGQPAERPPHFRDPIIADPGLAERLRQAHRTLTRGDDPLEGEIRLLSVLSDLVHRHATWVRPVPRRDARDCRRIATAVMERLSADVTDPPTLAEIATALQMSRYQVLRAFRNAMGMPPYAWLAQYRVHQARLLLERGHRPADAAALTGFADQAHLTRWFRKVLGVTPGTFRAGITPGTPCPSAPASFD</sequence>
<dbReference type="Proteomes" id="UP000539313">
    <property type="component" value="Unassembled WGS sequence"/>
</dbReference>
<dbReference type="InterPro" id="IPR018060">
    <property type="entry name" value="HTH_AraC"/>
</dbReference>
<dbReference type="SMART" id="SM00342">
    <property type="entry name" value="HTH_ARAC"/>
    <property type="match status" value="1"/>
</dbReference>
<dbReference type="SUPFAM" id="SSF51215">
    <property type="entry name" value="Regulatory protein AraC"/>
    <property type="match status" value="1"/>
</dbReference>
<evidence type="ECO:0000259" key="4">
    <source>
        <dbReference type="PROSITE" id="PS01124"/>
    </source>
</evidence>
<dbReference type="InterPro" id="IPR009057">
    <property type="entry name" value="Homeodomain-like_sf"/>
</dbReference>
<dbReference type="InterPro" id="IPR037923">
    <property type="entry name" value="HTH-like"/>
</dbReference>
<keyword evidence="3" id="KW-0804">Transcription</keyword>
<dbReference type="Pfam" id="PF12833">
    <property type="entry name" value="HTH_18"/>
    <property type="match status" value="1"/>
</dbReference>
<dbReference type="SUPFAM" id="SSF46689">
    <property type="entry name" value="Homeodomain-like"/>
    <property type="match status" value="2"/>
</dbReference>
<reference evidence="5 6" key="1">
    <citation type="submission" date="2020-08" db="EMBL/GenBank/DDBJ databases">
        <title>Sequencing the genomes of 1000 actinobacteria strains.</title>
        <authorList>
            <person name="Klenk H.-P."/>
        </authorList>
    </citation>
    <scope>NUCLEOTIDE SEQUENCE [LARGE SCALE GENOMIC DNA]</scope>
    <source>
        <strain evidence="5 6">DSM 45823</strain>
    </source>
</reference>
<dbReference type="Gene3D" id="1.10.10.60">
    <property type="entry name" value="Homeodomain-like"/>
    <property type="match status" value="1"/>
</dbReference>
<protein>
    <submittedName>
        <fullName evidence="5">AraC-like DNA-binding protein</fullName>
    </submittedName>
</protein>
<accession>A0A7W3MUK7</accession>
<organism evidence="5 6">
    <name type="scientific">Thermomonospora cellulosilytica</name>
    <dbReference type="NCBI Taxonomy" id="1411118"/>
    <lineage>
        <taxon>Bacteria</taxon>
        <taxon>Bacillati</taxon>
        <taxon>Actinomycetota</taxon>
        <taxon>Actinomycetes</taxon>
        <taxon>Streptosporangiales</taxon>
        <taxon>Thermomonosporaceae</taxon>
        <taxon>Thermomonospora</taxon>
    </lineage>
</organism>
<dbReference type="AlphaFoldDB" id="A0A7W3MUK7"/>
<dbReference type="InterPro" id="IPR003313">
    <property type="entry name" value="AraC-bd"/>
</dbReference>